<protein>
    <submittedName>
        <fullName evidence="2">Uncharacterized protein</fullName>
    </submittedName>
</protein>
<dbReference type="AlphaFoldDB" id="B0PG34"/>
<accession>B0PG34</accession>
<organism evidence="2 3">
    <name type="scientific">Anaerotruncus colihominis DSM 17241</name>
    <dbReference type="NCBI Taxonomy" id="445972"/>
    <lineage>
        <taxon>Bacteria</taxon>
        <taxon>Bacillati</taxon>
        <taxon>Bacillota</taxon>
        <taxon>Clostridia</taxon>
        <taxon>Eubacteriales</taxon>
        <taxon>Oscillospiraceae</taxon>
        <taxon>Anaerotruncus</taxon>
    </lineage>
</organism>
<evidence type="ECO:0000313" key="2">
    <source>
        <dbReference type="EMBL" id="EDS09622.1"/>
    </source>
</evidence>
<sequence length="41" mass="4246">MDRIEGAADAARSRAAAPATEGAGRRSETIRPAGGCRRDFA</sequence>
<dbReference type="HOGENOM" id="CLU_3264825_0_0_9"/>
<feature type="region of interest" description="Disordered" evidence="1">
    <location>
        <begin position="1"/>
        <end position="41"/>
    </location>
</feature>
<dbReference type="Proteomes" id="UP000003803">
    <property type="component" value="Unassembled WGS sequence"/>
</dbReference>
<name>B0PG34_9FIRM</name>
<gene>
    <name evidence="2" type="ORF">ANACOL_03766</name>
</gene>
<feature type="compositionally biased region" description="Low complexity" evidence="1">
    <location>
        <begin position="7"/>
        <end position="22"/>
    </location>
</feature>
<proteinExistence type="predicted"/>
<evidence type="ECO:0000313" key="3">
    <source>
        <dbReference type="Proteomes" id="UP000003803"/>
    </source>
</evidence>
<dbReference type="EMBL" id="ABGD02000027">
    <property type="protein sequence ID" value="EDS09622.1"/>
    <property type="molecule type" value="Genomic_DNA"/>
</dbReference>
<reference evidence="2" key="1">
    <citation type="submission" date="2007-11" db="EMBL/GenBank/DDBJ databases">
        <authorList>
            <person name="Fulton L."/>
            <person name="Clifton S."/>
            <person name="Fulton B."/>
            <person name="Xu J."/>
            <person name="Minx P."/>
            <person name="Pepin K.H."/>
            <person name="Johnson M."/>
            <person name="Thiruvilangam P."/>
            <person name="Bhonagiri V."/>
            <person name="Nash W.E."/>
            <person name="Mardis E.R."/>
            <person name="Wilson R.K."/>
        </authorList>
    </citation>
    <scope>NUCLEOTIDE SEQUENCE [LARGE SCALE GENOMIC DNA]</scope>
    <source>
        <strain evidence="2">DSM 17241</strain>
    </source>
</reference>
<keyword evidence="3" id="KW-1185">Reference proteome</keyword>
<dbReference type="GeneID" id="78846204"/>
<comment type="caution">
    <text evidence="2">The sequence shown here is derived from an EMBL/GenBank/DDBJ whole genome shotgun (WGS) entry which is preliminary data.</text>
</comment>
<evidence type="ECO:0000256" key="1">
    <source>
        <dbReference type="SAM" id="MobiDB-lite"/>
    </source>
</evidence>
<dbReference type="RefSeq" id="WP_006876623.1">
    <property type="nucleotide sequence ID" value="NZ_DS544188.1"/>
</dbReference>
<reference evidence="2" key="2">
    <citation type="submission" date="2013-09" db="EMBL/GenBank/DDBJ databases">
        <title>Draft genome sequence of Anaerotruncus colihominis(DSM 17241).</title>
        <authorList>
            <person name="Sudarsanam P."/>
            <person name="Ley R."/>
            <person name="Guruge J."/>
            <person name="Turnbaugh P.J."/>
            <person name="Mahowald M."/>
            <person name="Liep D."/>
            <person name="Gordon J."/>
        </authorList>
    </citation>
    <scope>NUCLEOTIDE SEQUENCE</scope>
    <source>
        <strain evidence="2">DSM 17241</strain>
    </source>
</reference>